<organism evidence="1 2">
    <name type="scientific">Candidatus Avipropionibacterium avicola</name>
    <dbReference type="NCBI Taxonomy" id="2840701"/>
    <lineage>
        <taxon>Bacteria</taxon>
        <taxon>Bacillati</taxon>
        <taxon>Actinomycetota</taxon>
        <taxon>Actinomycetes</taxon>
        <taxon>Propionibacteriales</taxon>
        <taxon>Propionibacteriaceae</taxon>
        <taxon>Propionibacteriaceae incertae sedis</taxon>
        <taxon>Candidatus Avipropionibacterium</taxon>
    </lineage>
</organism>
<evidence type="ECO:0000313" key="2">
    <source>
        <dbReference type="Proteomes" id="UP000886842"/>
    </source>
</evidence>
<name>A0A9D1H1J2_9ACTN</name>
<dbReference type="AlphaFoldDB" id="A0A9D1H1J2"/>
<proteinExistence type="predicted"/>
<sequence length="52" mass="5396">MDTQGLRIVRILLATLMMAAGSLVLAVPHASAADGPQVQVELTEISPSVARP</sequence>
<reference evidence="1" key="2">
    <citation type="journal article" date="2021" name="PeerJ">
        <title>Extensive microbial diversity within the chicken gut microbiome revealed by metagenomics and culture.</title>
        <authorList>
            <person name="Gilroy R."/>
            <person name="Ravi A."/>
            <person name="Getino M."/>
            <person name="Pursley I."/>
            <person name="Horton D.L."/>
            <person name="Alikhan N.F."/>
            <person name="Baker D."/>
            <person name="Gharbi K."/>
            <person name="Hall N."/>
            <person name="Watson M."/>
            <person name="Adriaenssens E.M."/>
            <person name="Foster-Nyarko E."/>
            <person name="Jarju S."/>
            <person name="Secka A."/>
            <person name="Antonio M."/>
            <person name="Oren A."/>
            <person name="Chaudhuri R.R."/>
            <person name="La Ragione R."/>
            <person name="Hildebrand F."/>
            <person name="Pallen M.J."/>
        </authorList>
    </citation>
    <scope>NUCLEOTIDE SEQUENCE</scope>
    <source>
        <strain evidence="1">ChiGjej1B1-24693</strain>
    </source>
</reference>
<accession>A0A9D1H1J2</accession>
<evidence type="ECO:0000313" key="1">
    <source>
        <dbReference type="EMBL" id="HIT76903.1"/>
    </source>
</evidence>
<feature type="non-terminal residue" evidence="1">
    <location>
        <position position="52"/>
    </location>
</feature>
<dbReference type="EMBL" id="DVLP01000437">
    <property type="protein sequence ID" value="HIT76903.1"/>
    <property type="molecule type" value="Genomic_DNA"/>
</dbReference>
<protein>
    <submittedName>
        <fullName evidence="1">Uncharacterized protein</fullName>
    </submittedName>
</protein>
<reference evidence="1" key="1">
    <citation type="submission" date="2020-10" db="EMBL/GenBank/DDBJ databases">
        <authorList>
            <person name="Gilroy R."/>
        </authorList>
    </citation>
    <scope>NUCLEOTIDE SEQUENCE</scope>
    <source>
        <strain evidence="1">ChiGjej1B1-24693</strain>
    </source>
</reference>
<gene>
    <name evidence="1" type="ORF">IAA98_15090</name>
</gene>
<dbReference type="Proteomes" id="UP000886842">
    <property type="component" value="Unassembled WGS sequence"/>
</dbReference>
<comment type="caution">
    <text evidence="1">The sequence shown here is derived from an EMBL/GenBank/DDBJ whole genome shotgun (WGS) entry which is preliminary data.</text>
</comment>